<dbReference type="EMBL" id="PGEX01000001">
    <property type="protein sequence ID" value="PJJ41242.1"/>
    <property type="molecule type" value="Genomic_DNA"/>
</dbReference>
<evidence type="ECO:0000256" key="2">
    <source>
        <dbReference type="ARBA" id="ARBA00012603"/>
    </source>
</evidence>
<dbReference type="Pfam" id="PF11896">
    <property type="entry name" value="GlgE_dom_N_S"/>
    <property type="match status" value="1"/>
</dbReference>
<dbReference type="PANTHER" id="PTHR47786:SF2">
    <property type="entry name" value="GLYCOSYL HYDROLASE FAMILY 13 CATALYTIC DOMAIN-CONTAINING PROTEIN"/>
    <property type="match status" value="1"/>
</dbReference>
<comment type="catalytic activity">
    <reaction evidence="3">
        <text>alpha-maltose 1-phosphate + [(1-&gt;4)-alpha-D-glucosyl](n) = [(1-&gt;4)-alpha-D-glucosyl](n+2) + phosphate</text>
        <dbReference type="Rhea" id="RHEA:42692"/>
        <dbReference type="Rhea" id="RHEA-COMP:9584"/>
        <dbReference type="Rhea" id="RHEA-COMP:10183"/>
        <dbReference type="ChEBI" id="CHEBI:15444"/>
        <dbReference type="ChEBI" id="CHEBI:43474"/>
        <dbReference type="ChEBI" id="CHEBI:63576"/>
        <dbReference type="EC" id="2.4.99.16"/>
    </reaction>
</comment>
<dbReference type="InterPro" id="IPR049171">
    <property type="entry name" value="GLGE_C"/>
</dbReference>
<comment type="caution">
    <text evidence="5">The sequence shown here is derived from an EMBL/GenBank/DDBJ whole genome shotgun (WGS) entry which is preliminary data.</text>
</comment>
<dbReference type="Pfam" id="PF00128">
    <property type="entry name" value="Alpha-amylase"/>
    <property type="match status" value="1"/>
</dbReference>
<reference evidence="5 6" key="1">
    <citation type="submission" date="2017-11" db="EMBL/GenBank/DDBJ databases">
        <title>Animal gut microbial communities from fecal samples from Wisconsin, USA.</title>
        <authorList>
            <person name="Neumann A."/>
        </authorList>
    </citation>
    <scope>NUCLEOTIDE SEQUENCE [LARGE SCALE GENOMIC DNA]</scope>
    <source>
        <strain evidence="5 6">UWS3</strain>
    </source>
</reference>
<name>A0A2M9A6A8_9BACT</name>
<accession>A0A2M9A6A8</accession>
<evidence type="ECO:0000313" key="6">
    <source>
        <dbReference type="Proteomes" id="UP000231134"/>
    </source>
</evidence>
<dbReference type="EC" id="2.4.99.16" evidence="2"/>
<keyword evidence="5" id="KW-0808">Transferase</keyword>
<keyword evidence="6" id="KW-1185">Reference proteome</keyword>
<dbReference type="InterPro" id="IPR021828">
    <property type="entry name" value="GlgE_dom_N/S"/>
</dbReference>
<protein>
    <recommendedName>
        <fullName evidence="2">starch synthase (maltosyl-transferring)</fullName>
        <ecNumber evidence="2">2.4.99.16</ecNumber>
    </recommendedName>
</protein>
<gene>
    <name evidence="5" type="ORF">BGX16_1202</name>
</gene>
<dbReference type="InterPro" id="IPR013783">
    <property type="entry name" value="Ig-like_fold"/>
</dbReference>
<dbReference type="SUPFAM" id="SSF51011">
    <property type="entry name" value="Glycosyl hydrolase domain"/>
    <property type="match status" value="1"/>
</dbReference>
<sequence>MAEIPSKKDNLVIENIQPSVDAGRFALKREPGDTVKITADIFRHSHEKYDAAIVYKHRSERRWRKVPMHFVDNDMWEGEFVVNSIGYYDYKIIAWTISPEDVPTESPVYELRVDPVYARTGTWYEMWPKSQGNDPTKSATFKDCEARLDYIRDLGFDTVYLVPIHPIGITNRKGANNALHAKVDKNGKPLEPGCPYAVGNKFGGHFDVDPELGTMKDFEHFAKAARSKGLRLALDIALNCSPDHPYAKKHQEWFYHEPDGSIKFAENPPKKYEDIYPFDYYNRNYKALWKEIRDIILFWADKGIEIFRIDNPHTKPFPFWEWLVREVKEKRPELVFLAEAFTRPKMMHRLAKAGFDMSYTYFAWREQKWEFEEYFKELTQSNAKEYMRGILFPTTPDIFPKYLASQGPAQFKQRYFLAGTLSSLTGMYNGYELCENVASPVKEELWDSEKYQYKVHHWDSPVNIHDFVRRVNMAKLNHPALQEYDNLEFHYAENSNLMVYSKKKDDDTILCVANMDMHNPQEGTIALNMSKLGLAEDAFFFVKDLITDESYVWRGSQNFVRLDPNKAPGHLFVVKKL</sequence>
<evidence type="ECO:0000259" key="4">
    <source>
        <dbReference type="SMART" id="SM00642"/>
    </source>
</evidence>
<dbReference type="GO" id="GO:0004553">
    <property type="term" value="F:hydrolase activity, hydrolyzing O-glycosyl compounds"/>
    <property type="evidence" value="ECO:0007669"/>
    <property type="project" value="InterPro"/>
</dbReference>
<dbReference type="InterPro" id="IPR017853">
    <property type="entry name" value="GH"/>
</dbReference>
<dbReference type="Gene3D" id="2.60.40.1180">
    <property type="entry name" value="Golgi alpha-mannosidase II"/>
    <property type="match status" value="1"/>
</dbReference>
<dbReference type="SUPFAM" id="SSF51445">
    <property type="entry name" value="(Trans)glycosidases"/>
    <property type="match status" value="1"/>
</dbReference>
<dbReference type="CDD" id="cd11344">
    <property type="entry name" value="AmyAc_GlgE_like"/>
    <property type="match status" value="1"/>
</dbReference>
<feature type="domain" description="Glycosyl hydrolase family 13 catalytic" evidence="4">
    <location>
        <begin position="125"/>
        <end position="465"/>
    </location>
</feature>
<dbReference type="PANTHER" id="PTHR47786">
    <property type="entry name" value="ALPHA-1,4-GLUCAN:MALTOSE-1-PHOSPHATE MALTOSYLTRANSFERASE"/>
    <property type="match status" value="1"/>
</dbReference>
<evidence type="ECO:0000313" key="5">
    <source>
        <dbReference type="EMBL" id="PJJ41242.1"/>
    </source>
</evidence>
<dbReference type="RefSeq" id="WP_100425235.1">
    <property type="nucleotide sequence ID" value="NZ_JAQXKX010000002.1"/>
</dbReference>
<dbReference type="Pfam" id="PF21702">
    <property type="entry name" value="GLGE_C"/>
    <property type="match status" value="1"/>
</dbReference>
<dbReference type="InterPro" id="IPR013780">
    <property type="entry name" value="Glyco_hydro_b"/>
</dbReference>
<dbReference type="OrthoDB" id="9805159at2"/>
<dbReference type="Proteomes" id="UP000231134">
    <property type="component" value="Unassembled WGS sequence"/>
</dbReference>
<evidence type="ECO:0000256" key="3">
    <source>
        <dbReference type="ARBA" id="ARBA00048735"/>
    </source>
</evidence>
<dbReference type="SMART" id="SM00642">
    <property type="entry name" value="Aamy"/>
    <property type="match status" value="1"/>
</dbReference>
<organism evidence="5 6">
    <name type="scientific">Hallerella succinigenes</name>
    <dbReference type="NCBI Taxonomy" id="1896222"/>
    <lineage>
        <taxon>Bacteria</taxon>
        <taxon>Pseudomonadati</taxon>
        <taxon>Fibrobacterota</taxon>
        <taxon>Fibrobacteria</taxon>
        <taxon>Fibrobacterales</taxon>
        <taxon>Fibrobacteraceae</taxon>
        <taxon>Hallerella</taxon>
    </lineage>
</organism>
<dbReference type="InterPro" id="IPR006047">
    <property type="entry name" value="GH13_cat_dom"/>
</dbReference>
<dbReference type="Gene3D" id="2.60.40.10">
    <property type="entry name" value="Immunoglobulins"/>
    <property type="match status" value="1"/>
</dbReference>
<dbReference type="GO" id="GO:0016740">
    <property type="term" value="F:transferase activity"/>
    <property type="evidence" value="ECO:0007669"/>
    <property type="project" value="UniProtKB-KW"/>
</dbReference>
<dbReference type="GO" id="GO:0005975">
    <property type="term" value="P:carbohydrate metabolic process"/>
    <property type="evidence" value="ECO:0007669"/>
    <property type="project" value="InterPro"/>
</dbReference>
<dbReference type="AlphaFoldDB" id="A0A2M9A6A8"/>
<dbReference type="Gene3D" id="3.20.20.80">
    <property type="entry name" value="Glycosidases"/>
    <property type="match status" value="1"/>
</dbReference>
<proteinExistence type="predicted"/>
<evidence type="ECO:0000256" key="1">
    <source>
        <dbReference type="ARBA" id="ARBA00011738"/>
    </source>
</evidence>
<comment type="subunit">
    <text evidence="1">Homodimer.</text>
</comment>